<dbReference type="AlphaFoldDB" id="V6LSF6"/>
<organism evidence="1">
    <name type="scientific">Spironucleus salmonicida</name>
    <dbReference type="NCBI Taxonomy" id="348837"/>
    <lineage>
        <taxon>Eukaryota</taxon>
        <taxon>Metamonada</taxon>
        <taxon>Diplomonadida</taxon>
        <taxon>Hexamitidae</taxon>
        <taxon>Hexamitinae</taxon>
        <taxon>Spironucleus</taxon>
    </lineage>
</organism>
<proteinExistence type="predicted"/>
<protein>
    <submittedName>
        <fullName evidence="1">Uncharacterized protein</fullName>
    </submittedName>
</protein>
<dbReference type="EMBL" id="KI546040">
    <property type="protein sequence ID" value="EST47535.1"/>
    <property type="molecule type" value="Genomic_DNA"/>
</dbReference>
<name>V6LSF6_9EUKA</name>
<evidence type="ECO:0000313" key="1">
    <source>
        <dbReference type="EMBL" id="EST47535.1"/>
    </source>
</evidence>
<gene>
    <name evidence="1" type="ORF">SS50377_12519</name>
</gene>
<reference evidence="1" key="1">
    <citation type="journal article" date="2014" name="PLoS Genet.">
        <title>The Genome of Spironucleus salmonicida Highlights a Fish Pathogen Adapted to Fluctuating Environments.</title>
        <authorList>
            <person name="Xu F."/>
            <person name="Jerlstrom-Hultqvist J."/>
            <person name="Einarsson E."/>
            <person name="Astvaldsson A."/>
            <person name="Svard S.G."/>
            <person name="Andersson J.O."/>
        </authorList>
    </citation>
    <scope>NUCLEOTIDE SEQUENCE</scope>
</reference>
<sequence length="129" mass="15289">MKHRDDLLNQILQAKQVLYAVQKLNNRPRFQQSTQTTVLNSNKSQQSVIFMQDTSCIQTQTSCYNINQAIQIQQVDEDFNIKLPTKLPRLHQNILQQNVQRVDFSCRSQSQVKRQIRPNYSSWQNVRRQ</sequence>
<accession>V6LSF6</accession>